<evidence type="ECO:0000259" key="8">
    <source>
        <dbReference type="Pfam" id="PF01301"/>
    </source>
</evidence>
<dbReference type="GO" id="GO:0005975">
    <property type="term" value="P:carbohydrate metabolic process"/>
    <property type="evidence" value="ECO:0007669"/>
    <property type="project" value="InterPro"/>
</dbReference>
<evidence type="ECO:0000256" key="4">
    <source>
        <dbReference type="ARBA" id="ARBA00022801"/>
    </source>
</evidence>
<keyword evidence="11" id="KW-1185">Reference proteome</keyword>
<dbReference type="PRINTS" id="PR00742">
    <property type="entry name" value="GLHYDRLASE35"/>
</dbReference>
<evidence type="ECO:0000313" key="10">
    <source>
        <dbReference type="EMBL" id="KAK9809058.1"/>
    </source>
</evidence>
<feature type="signal peptide" evidence="7">
    <location>
        <begin position="1"/>
        <end position="20"/>
    </location>
</feature>
<name>A0AAW1PGN8_9CHLO</name>
<dbReference type="InterPro" id="IPR001944">
    <property type="entry name" value="Glycoside_Hdrlase_35"/>
</dbReference>
<keyword evidence="5" id="KW-0326">Glycosidase</keyword>
<evidence type="ECO:0000256" key="3">
    <source>
        <dbReference type="ARBA" id="ARBA00012756"/>
    </source>
</evidence>
<dbReference type="Gene3D" id="3.20.20.80">
    <property type="entry name" value="Glycosidases"/>
    <property type="match status" value="1"/>
</dbReference>
<feature type="active site" description="Nucleophile" evidence="6">
    <location>
        <position position="264"/>
    </location>
</feature>
<evidence type="ECO:0000256" key="7">
    <source>
        <dbReference type="SAM" id="SignalP"/>
    </source>
</evidence>
<dbReference type="PANTHER" id="PTHR23421">
    <property type="entry name" value="BETA-GALACTOSIDASE RELATED"/>
    <property type="match status" value="1"/>
</dbReference>
<dbReference type="InterPro" id="IPR048912">
    <property type="entry name" value="BetaGal1-like_ABD1"/>
</dbReference>
<evidence type="ECO:0000256" key="6">
    <source>
        <dbReference type="PIRSR" id="PIRSR006336-1"/>
    </source>
</evidence>
<dbReference type="PROSITE" id="PS01182">
    <property type="entry name" value="GLYCOSYL_HYDROL_F35"/>
    <property type="match status" value="1"/>
</dbReference>
<evidence type="ECO:0000259" key="9">
    <source>
        <dbReference type="Pfam" id="PF21317"/>
    </source>
</evidence>
<evidence type="ECO:0000313" key="11">
    <source>
        <dbReference type="Proteomes" id="UP001489004"/>
    </source>
</evidence>
<evidence type="ECO:0000256" key="1">
    <source>
        <dbReference type="ARBA" id="ARBA00001412"/>
    </source>
</evidence>
<dbReference type="Proteomes" id="UP001489004">
    <property type="component" value="Unassembled WGS sequence"/>
</dbReference>
<dbReference type="EMBL" id="JALJOR010000011">
    <property type="protein sequence ID" value="KAK9809058.1"/>
    <property type="molecule type" value="Genomic_DNA"/>
</dbReference>
<dbReference type="PIRSF" id="PIRSF006336">
    <property type="entry name" value="B-gal"/>
    <property type="match status" value="1"/>
</dbReference>
<evidence type="ECO:0000256" key="2">
    <source>
        <dbReference type="ARBA" id="ARBA00009809"/>
    </source>
</evidence>
<dbReference type="EC" id="3.2.1.23" evidence="3"/>
<dbReference type="PROSITE" id="PS51257">
    <property type="entry name" value="PROKAR_LIPOPROTEIN"/>
    <property type="match status" value="1"/>
</dbReference>
<protein>
    <recommendedName>
        <fullName evidence="3">beta-galactosidase</fullName>
        <ecNumber evidence="3">3.2.1.23</ecNumber>
    </recommendedName>
</protein>
<proteinExistence type="inferred from homology"/>
<dbReference type="InterPro" id="IPR019801">
    <property type="entry name" value="Glyco_hydro_35_CS"/>
</dbReference>
<dbReference type="InterPro" id="IPR031330">
    <property type="entry name" value="Gly_Hdrlase_35_cat"/>
</dbReference>
<reference evidence="10 11" key="1">
    <citation type="journal article" date="2024" name="Nat. Commun.">
        <title>Phylogenomics reveals the evolutionary origins of lichenization in chlorophyte algae.</title>
        <authorList>
            <person name="Puginier C."/>
            <person name="Libourel C."/>
            <person name="Otte J."/>
            <person name="Skaloud P."/>
            <person name="Haon M."/>
            <person name="Grisel S."/>
            <person name="Petersen M."/>
            <person name="Berrin J.G."/>
            <person name="Delaux P.M."/>
            <person name="Dal Grande F."/>
            <person name="Keller J."/>
        </authorList>
    </citation>
    <scope>NUCLEOTIDE SEQUENCE [LARGE SCALE GENOMIC DNA]</scope>
    <source>
        <strain evidence="10 11">SAG 2043</strain>
    </source>
</reference>
<comment type="catalytic activity">
    <reaction evidence="1">
        <text>Hydrolysis of terminal non-reducing beta-D-galactose residues in beta-D-galactosides.</text>
        <dbReference type="EC" id="3.2.1.23"/>
    </reaction>
</comment>
<feature type="chain" id="PRO_5043799919" description="beta-galactosidase" evidence="7">
    <location>
        <begin position="21"/>
        <end position="526"/>
    </location>
</feature>
<dbReference type="SUPFAM" id="SSF51445">
    <property type="entry name" value="(Trans)glycosidases"/>
    <property type="match status" value="1"/>
</dbReference>
<dbReference type="FunFam" id="3.20.20.80:FF:000115">
    <property type="entry name" value="Beta-galactosidase"/>
    <property type="match status" value="1"/>
</dbReference>
<comment type="similarity">
    <text evidence="2">Belongs to the glycosyl hydrolase 35 family.</text>
</comment>
<keyword evidence="4" id="KW-0378">Hydrolase</keyword>
<feature type="domain" description="Glycoside hydrolase 35 catalytic" evidence="8">
    <location>
        <begin position="30"/>
        <end position="345"/>
    </location>
</feature>
<sequence>MRVVVLLAVAAAVAVSCAEAQRSFKLENDQFVKDGKPLQIISGSIHYHRIHPAYWKDRLLRVQSMGLNTVEFYIPWNFHEQFPGHYDFEGWADVGAFLALCAELDLNVLLRPGPYICGEWNFGGFPWWLASSQVAGGRTMQLRVKDPAYLAHVERWWSVLLPKLAPYLYHRGGPIVMVQVENEYGFCNDDHEYMRSLVATARHYLGPETLLFTTDPPNVYTRGSLPGDEVYTVVDFGPGTDVNWAFGEQKKFNPPGKSPPLCSEYYTGWLSHWGELMANTSSAPLVKTLEEIFSYGNGTGSVNFYMAHGGTNHGNWAGANLAGAIYQPHITSYDYDCPVSEAGAEGQPGIGGDNKFQILRDVIKKHTGVEPPAPLPPPPVHAYGKVDLSEAVSLLEALPQLYPGDGIITDKPDIMEEYGQMGGVMVYRTTIPAGALQTDSLLDVGGAVHDYAKVLVNGKLVGLLERNVPRNLTLAAIADDGPTLQLDIVVEAMGRVNFGCPSWDLKGLQSKDVKLNGYKKEVLDIG</sequence>
<evidence type="ECO:0000256" key="5">
    <source>
        <dbReference type="ARBA" id="ARBA00023295"/>
    </source>
</evidence>
<organism evidence="10 11">
    <name type="scientific">[Myrmecia] bisecta</name>
    <dbReference type="NCBI Taxonomy" id="41462"/>
    <lineage>
        <taxon>Eukaryota</taxon>
        <taxon>Viridiplantae</taxon>
        <taxon>Chlorophyta</taxon>
        <taxon>core chlorophytes</taxon>
        <taxon>Trebouxiophyceae</taxon>
        <taxon>Trebouxiales</taxon>
        <taxon>Trebouxiaceae</taxon>
        <taxon>Myrmecia</taxon>
    </lineage>
</organism>
<dbReference type="InterPro" id="IPR017853">
    <property type="entry name" value="GH"/>
</dbReference>
<dbReference type="Gene3D" id="2.60.120.260">
    <property type="entry name" value="Galactose-binding domain-like"/>
    <property type="match status" value="1"/>
</dbReference>
<gene>
    <name evidence="10" type="ORF">WJX72_008691</name>
</gene>
<feature type="active site" description="Proton donor" evidence="6">
    <location>
        <position position="183"/>
    </location>
</feature>
<dbReference type="InterPro" id="IPR026283">
    <property type="entry name" value="B-gal_1-like"/>
</dbReference>
<dbReference type="GO" id="GO:0004565">
    <property type="term" value="F:beta-galactosidase activity"/>
    <property type="evidence" value="ECO:0007669"/>
    <property type="project" value="UniProtKB-EC"/>
</dbReference>
<accession>A0AAW1PGN8</accession>
<keyword evidence="7" id="KW-0732">Signal</keyword>
<feature type="domain" description="Beta-galactosidase 1-like first all-beta" evidence="9">
    <location>
        <begin position="413"/>
        <end position="516"/>
    </location>
</feature>
<comment type="caution">
    <text evidence="10">The sequence shown here is derived from an EMBL/GenBank/DDBJ whole genome shotgun (WGS) entry which is preliminary data.</text>
</comment>
<dbReference type="Pfam" id="PF21317">
    <property type="entry name" value="BetaGal_ABD_1"/>
    <property type="match status" value="1"/>
</dbReference>
<dbReference type="Pfam" id="PF01301">
    <property type="entry name" value="Glyco_hydro_35"/>
    <property type="match status" value="1"/>
</dbReference>
<dbReference type="AlphaFoldDB" id="A0AAW1PGN8"/>